<keyword evidence="1" id="KW-0548">Nucleotidyltransferase</keyword>
<reference evidence="1" key="1">
    <citation type="journal article" date="2019" name="Sci. Rep.">
        <title>Draft genome of Tanacetum cinerariifolium, the natural source of mosquito coil.</title>
        <authorList>
            <person name="Yamashiro T."/>
            <person name="Shiraishi A."/>
            <person name="Satake H."/>
            <person name="Nakayama K."/>
        </authorList>
    </citation>
    <scope>NUCLEOTIDE SEQUENCE</scope>
</reference>
<keyword evidence="1" id="KW-0808">Transferase</keyword>
<comment type="caution">
    <text evidence="1">The sequence shown here is derived from an EMBL/GenBank/DDBJ whole genome shotgun (WGS) entry which is preliminary data.</text>
</comment>
<accession>A0A699KPU4</accession>
<sequence>VFMRSHIKMMDMGLFKGASVGQGLKINVHKSNIIGVNVPNHVTDVMAKNVGCCVASFPLQYLSVHVGFNMSRCANWIPIIRKFSSKPAQWEARLLSVGGRLSLIKSVLGNLPTYYMSLYMMPMAIHKKLEMIRNKFFIGGEEGGINEDRTHHTTWGAILSSVKRLKLKGIDLFSLCKIKLGNGSLTSFWDDTWCGNSPLKYQFPRIYMLDSDKGCKV</sequence>
<dbReference type="PANTHER" id="PTHR33116">
    <property type="entry name" value="REVERSE TRANSCRIPTASE ZINC-BINDING DOMAIN-CONTAINING PROTEIN-RELATED-RELATED"/>
    <property type="match status" value="1"/>
</dbReference>
<name>A0A699KPU4_TANCI</name>
<proteinExistence type="predicted"/>
<dbReference type="EMBL" id="BKCJ010542460">
    <property type="protein sequence ID" value="GFB05589.1"/>
    <property type="molecule type" value="Genomic_DNA"/>
</dbReference>
<organism evidence="1">
    <name type="scientific">Tanacetum cinerariifolium</name>
    <name type="common">Dalmatian daisy</name>
    <name type="synonym">Chrysanthemum cinerariifolium</name>
    <dbReference type="NCBI Taxonomy" id="118510"/>
    <lineage>
        <taxon>Eukaryota</taxon>
        <taxon>Viridiplantae</taxon>
        <taxon>Streptophyta</taxon>
        <taxon>Embryophyta</taxon>
        <taxon>Tracheophyta</taxon>
        <taxon>Spermatophyta</taxon>
        <taxon>Magnoliopsida</taxon>
        <taxon>eudicotyledons</taxon>
        <taxon>Gunneridae</taxon>
        <taxon>Pentapetalae</taxon>
        <taxon>asterids</taxon>
        <taxon>campanulids</taxon>
        <taxon>Asterales</taxon>
        <taxon>Asteraceae</taxon>
        <taxon>Asteroideae</taxon>
        <taxon>Anthemideae</taxon>
        <taxon>Anthemidinae</taxon>
        <taxon>Tanacetum</taxon>
    </lineage>
</organism>
<evidence type="ECO:0000313" key="1">
    <source>
        <dbReference type="EMBL" id="GFB05589.1"/>
    </source>
</evidence>
<dbReference type="AlphaFoldDB" id="A0A699KPU4"/>
<dbReference type="PANTHER" id="PTHR33116:SF79">
    <property type="entry name" value="REVERSE TRANSCRIPTASE DOMAIN, ZINC FINGER, CCHC-TYPE-RELATED"/>
    <property type="match status" value="1"/>
</dbReference>
<protein>
    <submittedName>
        <fullName evidence="1">Reverse transcriptase domain, reverse transcriptase zinc-binding domain protein</fullName>
    </submittedName>
</protein>
<feature type="non-terminal residue" evidence="1">
    <location>
        <position position="1"/>
    </location>
</feature>
<keyword evidence="1" id="KW-0695">RNA-directed DNA polymerase</keyword>
<dbReference type="GO" id="GO:0003964">
    <property type="term" value="F:RNA-directed DNA polymerase activity"/>
    <property type="evidence" value="ECO:0007669"/>
    <property type="project" value="UniProtKB-KW"/>
</dbReference>
<gene>
    <name evidence="1" type="ORF">Tci_677560</name>
</gene>